<gene>
    <name evidence="2" type="ORF">TGAMA5MH_02184</name>
</gene>
<accession>A0A2K0TKU8</accession>
<keyword evidence="1" id="KW-0732">Signal</keyword>
<organism evidence="2 3">
    <name type="scientific">Trichoderma gamsii</name>
    <dbReference type="NCBI Taxonomy" id="398673"/>
    <lineage>
        <taxon>Eukaryota</taxon>
        <taxon>Fungi</taxon>
        <taxon>Dikarya</taxon>
        <taxon>Ascomycota</taxon>
        <taxon>Pezizomycotina</taxon>
        <taxon>Sordariomycetes</taxon>
        <taxon>Hypocreomycetidae</taxon>
        <taxon>Hypocreales</taxon>
        <taxon>Hypocreaceae</taxon>
        <taxon>Trichoderma</taxon>
    </lineage>
</organism>
<evidence type="ECO:0000313" key="2">
    <source>
        <dbReference type="EMBL" id="PNP46149.1"/>
    </source>
</evidence>
<dbReference type="OrthoDB" id="4093325at2759"/>
<name>A0A2K0TKU8_9HYPO</name>
<comment type="caution">
    <text evidence="2">The sequence shown here is derived from an EMBL/GenBank/DDBJ whole genome shotgun (WGS) entry which is preliminary data.</text>
</comment>
<dbReference type="EMBL" id="MTYH01000016">
    <property type="protein sequence ID" value="PNP46149.1"/>
    <property type="molecule type" value="Genomic_DNA"/>
</dbReference>
<protein>
    <recommendedName>
        <fullName evidence="4">Cell wall protein PhiA</fullName>
    </recommendedName>
</protein>
<reference evidence="2 3" key="1">
    <citation type="submission" date="2017-02" db="EMBL/GenBank/DDBJ databases">
        <title>Genomes of Trichoderma spp. with biocontrol activity.</title>
        <authorList>
            <person name="Gardiner D."/>
            <person name="Kazan K."/>
            <person name="Vos C."/>
            <person name="Harvey P."/>
        </authorList>
    </citation>
    <scope>NUCLEOTIDE SEQUENCE [LARGE SCALE GENOMIC DNA]</scope>
    <source>
        <strain evidence="2 3">A5MH</strain>
    </source>
</reference>
<feature type="signal peptide" evidence="1">
    <location>
        <begin position="1"/>
        <end position="19"/>
    </location>
</feature>
<evidence type="ECO:0008006" key="4">
    <source>
        <dbReference type="Google" id="ProtNLM"/>
    </source>
</evidence>
<feature type="chain" id="PRO_5014375620" description="Cell wall protein PhiA" evidence="1">
    <location>
        <begin position="20"/>
        <end position="184"/>
    </location>
</feature>
<dbReference type="Proteomes" id="UP000236546">
    <property type="component" value="Unassembled WGS sequence"/>
</dbReference>
<dbReference type="AlphaFoldDB" id="A0A2K0TKU8"/>
<evidence type="ECO:0000313" key="3">
    <source>
        <dbReference type="Proteomes" id="UP000236546"/>
    </source>
</evidence>
<proteinExistence type="predicted"/>
<evidence type="ECO:0000256" key="1">
    <source>
        <dbReference type="SAM" id="SignalP"/>
    </source>
</evidence>
<sequence>MMLLQTISTLSLLVASAIAAPQKAPATFDVMALRSASPIHFAEVSAAKGGLFLNLPHSNAKCEGKSSGQATFYIEGTELVLYSCKGEKQKVFVDRSGMGQGVVRYVTGEQALPRYAELKGWATDKNKNLNFKGEGFVACPHSIDGSWSLWLDQGLGQPGGNKGCLGFTARELENKKPVGCRYTQ</sequence>